<dbReference type="PANTHER" id="PTHR11669:SF0">
    <property type="entry name" value="PROTEIN STICHEL-LIKE 2"/>
    <property type="match status" value="1"/>
</dbReference>
<dbReference type="GO" id="GO:0003887">
    <property type="term" value="F:DNA-directed DNA polymerase activity"/>
    <property type="evidence" value="ECO:0007669"/>
    <property type="project" value="UniProtKB-KW"/>
</dbReference>
<evidence type="ECO:0000259" key="12">
    <source>
        <dbReference type="SMART" id="SM00382"/>
    </source>
</evidence>
<dbReference type="Gene3D" id="3.40.50.300">
    <property type="entry name" value="P-loop containing nucleotide triphosphate hydrolases"/>
    <property type="match status" value="1"/>
</dbReference>
<feature type="domain" description="AAA+ ATPase" evidence="12">
    <location>
        <begin position="67"/>
        <end position="212"/>
    </location>
</feature>
<evidence type="ECO:0000313" key="13">
    <source>
        <dbReference type="EMBL" id="SVA38658.1"/>
    </source>
</evidence>
<keyword evidence="10" id="KW-0239">DNA-directed DNA polymerase</keyword>
<dbReference type="PANTHER" id="PTHR11669">
    <property type="entry name" value="REPLICATION FACTOR C / DNA POLYMERASE III GAMMA-TAU SUBUNIT"/>
    <property type="match status" value="1"/>
</dbReference>
<dbReference type="GO" id="GO:0005524">
    <property type="term" value="F:ATP binding"/>
    <property type="evidence" value="ECO:0007669"/>
    <property type="project" value="UniProtKB-KW"/>
</dbReference>
<dbReference type="Pfam" id="PF12362">
    <property type="entry name" value="DUF3646"/>
    <property type="match status" value="1"/>
</dbReference>
<evidence type="ECO:0000256" key="5">
    <source>
        <dbReference type="ARBA" id="ARBA00022705"/>
    </source>
</evidence>
<evidence type="ECO:0000256" key="2">
    <source>
        <dbReference type="ARBA" id="ARBA00012417"/>
    </source>
</evidence>
<proteinExistence type="inferred from homology"/>
<dbReference type="EMBL" id="UINC01008596">
    <property type="protein sequence ID" value="SVA38658.1"/>
    <property type="molecule type" value="Genomic_DNA"/>
</dbReference>
<feature type="non-terminal residue" evidence="13">
    <location>
        <position position="1"/>
    </location>
</feature>
<protein>
    <recommendedName>
        <fullName evidence="2">DNA-directed DNA polymerase</fullName>
        <ecNumber evidence="2">2.7.7.7</ecNumber>
    </recommendedName>
</protein>
<evidence type="ECO:0000256" key="4">
    <source>
        <dbReference type="ARBA" id="ARBA00022695"/>
    </source>
</evidence>
<comment type="catalytic activity">
    <reaction evidence="11">
        <text>DNA(n) + a 2'-deoxyribonucleoside 5'-triphosphate = DNA(n+1) + diphosphate</text>
        <dbReference type="Rhea" id="RHEA:22508"/>
        <dbReference type="Rhea" id="RHEA-COMP:17339"/>
        <dbReference type="Rhea" id="RHEA-COMP:17340"/>
        <dbReference type="ChEBI" id="CHEBI:33019"/>
        <dbReference type="ChEBI" id="CHEBI:61560"/>
        <dbReference type="ChEBI" id="CHEBI:173112"/>
        <dbReference type="EC" id="2.7.7.7"/>
    </reaction>
</comment>
<dbReference type="GO" id="GO:0006261">
    <property type="term" value="P:DNA-templated DNA replication"/>
    <property type="evidence" value="ECO:0007669"/>
    <property type="project" value="TreeGrafter"/>
</dbReference>
<dbReference type="SUPFAM" id="SSF52540">
    <property type="entry name" value="P-loop containing nucleoside triphosphate hydrolases"/>
    <property type="match status" value="1"/>
</dbReference>
<name>A0A381VFW5_9ZZZZ</name>
<dbReference type="InterPro" id="IPR027417">
    <property type="entry name" value="P-loop_NTPase"/>
</dbReference>
<evidence type="ECO:0000256" key="7">
    <source>
        <dbReference type="ARBA" id="ARBA00022741"/>
    </source>
</evidence>
<dbReference type="InterPro" id="IPR050238">
    <property type="entry name" value="DNA_Rep/Repair_Clamp_Loader"/>
</dbReference>
<dbReference type="SMART" id="SM00382">
    <property type="entry name" value="AAA"/>
    <property type="match status" value="1"/>
</dbReference>
<dbReference type="Pfam" id="PF12169">
    <property type="entry name" value="DNA_pol3_gamma3"/>
    <property type="match status" value="1"/>
</dbReference>
<dbReference type="CDD" id="cd00009">
    <property type="entry name" value="AAA"/>
    <property type="match status" value="1"/>
</dbReference>
<dbReference type="EC" id="2.7.7.7" evidence="2"/>
<evidence type="ECO:0000256" key="8">
    <source>
        <dbReference type="ARBA" id="ARBA00022833"/>
    </source>
</evidence>
<evidence type="ECO:0000256" key="1">
    <source>
        <dbReference type="ARBA" id="ARBA00006360"/>
    </source>
</evidence>
<dbReference type="Pfam" id="PF22608">
    <property type="entry name" value="DNAX_ATPase_lid"/>
    <property type="match status" value="1"/>
</dbReference>
<organism evidence="13">
    <name type="scientific">marine metagenome</name>
    <dbReference type="NCBI Taxonomy" id="408172"/>
    <lineage>
        <taxon>unclassified sequences</taxon>
        <taxon>metagenomes</taxon>
        <taxon>ecological metagenomes</taxon>
    </lineage>
</organism>
<keyword evidence="6" id="KW-0479">Metal-binding</keyword>
<dbReference type="InterPro" id="IPR008921">
    <property type="entry name" value="DNA_pol3_clamp-load_cplx_C"/>
</dbReference>
<dbReference type="InterPro" id="IPR003593">
    <property type="entry name" value="AAA+_ATPase"/>
</dbReference>
<evidence type="ECO:0000256" key="6">
    <source>
        <dbReference type="ARBA" id="ARBA00022723"/>
    </source>
</evidence>
<dbReference type="GO" id="GO:0046872">
    <property type="term" value="F:metal ion binding"/>
    <property type="evidence" value="ECO:0007669"/>
    <property type="project" value="UniProtKB-KW"/>
</dbReference>
<accession>A0A381VFW5</accession>
<dbReference type="GO" id="GO:0009360">
    <property type="term" value="C:DNA polymerase III complex"/>
    <property type="evidence" value="ECO:0007669"/>
    <property type="project" value="InterPro"/>
</dbReference>
<dbReference type="CDD" id="cd18137">
    <property type="entry name" value="HLD_clamp_pol_III_gamma_tau"/>
    <property type="match status" value="1"/>
</dbReference>
<evidence type="ECO:0000256" key="10">
    <source>
        <dbReference type="ARBA" id="ARBA00022932"/>
    </source>
</evidence>
<dbReference type="NCBIfam" id="TIGR02397">
    <property type="entry name" value="dnaX_nterm"/>
    <property type="match status" value="1"/>
</dbReference>
<sequence>LLICLMCQGVTTAARTFENGLFGLLIKMNENKLKILALKYRPRIFKDLIGQEVIAESIFNAIKINKTPNAYLLTGIRGVGKTTIARLIAKALNCIKNINEGTMCDEKESCHCREIENSTMLDVLEMDAASKTGIDDVRELIENAKYNPVNAKYKIYIIDECQMLSKQAWNGLLKTLEEPPEKLKFIFATTEVGKIPITILSRCQRFDLKRVSLSKIYEHLKKISKIEKGKISDNAFKLLARASEGSVRDGISLLDRALVFQSLNPDSIMDDKDVRKMLGLADKTKLIHLLKYVFEGDENNALKQIRELIEDGLDAKNFLNDILELIYLFSRRINLGPIEKDMFISEGELELIEQTSQNLNMEDLGLFWQLTLKTIEDLKIVSSESIALEMYLIQMIHIKSIEDYDTTADFSKTVSSRPITKKKQIEENSTELNPTNPIKDQLKNIGQIKTLTEKNLENEIETDKKFQVRSFTDLISLAEKNKEAELKYDLERNVKLINFENGKIDINFNDNLNKNFIKNLSCSLFNWTGKRWIITLSKEEGSKTLYQKKIDEKEKFLNKEKESEVFKEMKNIFPDADLIDVKEVKDE</sequence>
<keyword evidence="5" id="KW-0235">DNA replication</keyword>
<keyword evidence="9" id="KW-0067">ATP-binding</keyword>
<evidence type="ECO:0000256" key="11">
    <source>
        <dbReference type="ARBA" id="ARBA00049244"/>
    </source>
</evidence>
<evidence type="ECO:0000256" key="9">
    <source>
        <dbReference type="ARBA" id="ARBA00022840"/>
    </source>
</evidence>
<dbReference type="Gene3D" id="1.20.272.10">
    <property type="match status" value="1"/>
</dbReference>
<dbReference type="FunFam" id="3.40.50.300:FF:000014">
    <property type="entry name" value="DNA polymerase III subunit gamma/tau"/>
    <property type="match status" value="1"/>
</dbReference>
<dbReference type="InterPro" id="IPR022754">
    <property type="entry name" value="DNA_pol_III_gamma-3"/>
</dbReference>
<keyword evidence="4" id="KW-0548">Nucleotidyltransferase</keyword>
<dbReference type="InterPro" id="IPR045085">
    <property type="entry name" value="HLD_clamp_pol_III_gamma_tau"/>
</dbReference>
<dbReference type="InterPro" id="IPR012763">
    <property type="entry name" value="DNA_pol_III_sug/sutau_N"/>
</dbReference>
<dbReference type="AlphaFoldDB" id="A0A381VFW5"/>
<gene>
    <name evidence="13" type="ORF">METZ01_LOCUS91512</name>
</gene>
<evidence type="ECO:0000256" key="3">
    <source>
        <dbReference type="ARBA" id="ARBA00022679"/>
    </source>
</evidence>
<dbReference type="Gene3D" id="1.10.8.60">
    <property type="match status" value="1"/>
</dbReference>
<dbReference type="SUPFAM" id="SSF48019">
    <property type="entry name" value="post-AAA+ oligomerization domain-like"/>
    <property type="match status" value="1"/>
</dbReference>
<keyword evidence="3" id="KW-0808">Transferase</keyword>
<dbReference type="Pfam" id="PF13177">
    <property type="entry name" value="DNA_pol3_delta2"/>
    <property type="match status" value="1"/>
</dbReference>
<dbReference type="GO" id="GO:0003677">
    <property type="term" value="F:DNA binding"/>
    <property type="evidence" value="ECO:0007669"/>
    <property type="project" value="InterPro"/>
</dbReference>
<keyword evidence="8" id="KW-0862">Zinc</keyword>
<dbReference type="InterPro" id="IPR022107">
    <property type="entry name" value="DNA_pol_III_gamma/tau_C"/>
</dbReference>
<reference evidence="13" key="1">
    <citation type="submission" date="2018-05" db="EMBL/GenBank/DDBJ databases">
        <authorList>
            <person name="Lanie J.A."/>
            <person name="Ng W.-L."/>
            <person name="Kazmierczak K.M."/>
            <person name="Andrzejewski T.M."/>
            <person name="Davidsen T.M."/>
            <person name="Wayne K.J."/>
            <person name="Tettelin H."/>
            <person name="Glass J.I."/>
            <person name="Rusch D."/>
            <person name="Podicherti R."/>
            <person name="Tsui H.-C.T."/>
            <person name="Winkler M.E."/>
        </authorList>
    </citation>
    <scope>NUCLEOTIDE SEQUENCE</scope>
</reference>
<comment type="similarity">
    <text evidence="1">Belongs to the DnaX/STICHEL family.</text>
</comment>
<keyword evidence="7" id="KW-0547">Nucleotide-binding</keyword>